<feature type="region of interest" description="Disordered" evidence="5">
    <location>
        <begin position="609"/>
        <end position="654"/>
    </location>
</feature>
<evidence type="ECO:0000313" key="8">
    <source>
        <dbReference type="Proteomes" id="UP000663889"/>
    </source>
</evidence>
<dbReference type="PROSITE" id="PS50178">
    <property type="entry name" value="ZF_FYVE"/>
    <property type="match status" value="2"/>
</dbReference>
<evidence type="ECO:0000256" key="1">
    <source>
        <dbReference type="ARBA" id="ARBA00022723"/>
    </source>
</evidence>
<dbReference type="InterPro" id="IPR000306">
    <property type="entry name" value="Znf_FYVE"/>
</dbReference>
<dbReference type="PANTHER" id="PTHR21344:SF1">
    <property type="entry name" value="RAL GTPASE-ACTIVATING PROTEIN SUBUNIT BETA"/>
    <property type="match status" value="1"/>
</dbReference>
<evidence type="ECO:0000256" key="3">
    <source>
        <dbReference type="ARBA" id="ARBA00022833"/>
    </source>
</evidence>
<keyword evidence="2 4" id="KW-0863">Zinc-finger</keyword>
<dbReference type="Pfam" id="PF01363">
    <property type="entry name" value="FYVE"/>
    <property type="match status" value="2"/>
</dbReference>
<name>A0A815SA26_9BILA</name>
<dbReference type="AlphaFoldDB" id="A0A815SA26"/>
<dbReference type="SUPFAM" id="SSF57903">
    <property type="entry name" value="FYVE/PHD zinc finger"/>
    <property type="match status" value="2"/>
</dbReference>
<evidence type="ECO:0000256" key="4">
    <source>
        <dbReference type="PROSITE-ProRule" id="PRU00091"/>
    </source>
</evidence>
<feature type="non-terminal residue" evidence="7">
    <location>
        <position position="1"/>
    </location>
</feature>
<evidence type="ECO:0000313" key="7">
    <source>
        <dbReference type="EMBL" id="CAF1489238.1"/>
    </source>
</evidence>
<dbReference type="Gene3D" id="3.30.40.10">
    <property type="entry name" value="Zinc/RING finger domain, C3HC4 (zinc finger)"/>
    <property type="match status" value="2"/>
</dbReference>
<dbReference type="InterPro" id="IPR039930">
    <property type="entry name" value="RALGAPB"/>
</dbReference>
<feature type="domain" description="FYVE-type" evidence="6">
    <location>
        <begin position="1"/>
        <end position="57"/>
    </location>
</feature>
<proteinExistence type="predicted"/>
<gene>
    <name evidence="7" type="ORF">SEV965_LOCUS35487</name>
</gene>
<dbReference type="PANTHER" id="PTHR21344">
    <property type="entry name" value="RAL GTPASE-ACTIVATING PROTEIN SUBUNIT BETA"/>
    <property type="match status" value="1"/>
</dbReference>
<feature type="compositionally biased region" description="Polar residues" evidence="5">
    <location>
        <begin position="626"/>
        <end position="654"/>
    </location>
</feature>
<keyword evidence="1" id="KW-0479">Metal-binding</keyword>
<dbReference type="GO" id="GO:0005096">
    <property type="term" value="F:GTPase activator activity"/>
    <property type="evidence" value="ECO:0007669"/>
    <property type="project" value="InterPro"/>
</dbReference>
<sequence>MACSGCKLHFGSEYSKHHCRICGHVFCDTCTKYRRIVPWIDTEKSVRVCRNCNENPKSLSEIQKQLSQKIYENGCSDDSISTTSSSEQLNDLYLTPTDIFDIEQPSTGAVLVDIPTSRRVYETVKSGLEKIGVNYPIELIKESTRPSYWKPDNECYACHICKRIFNNTTNRLHHCRSCGDGVCENCSPNQRPVPERDWLTPVRMFMYNGYSSYDSEIQRHIVCNSPLSSNVPLSVAEEIVLPYLKHINELIISNRLFSIVTDKDFKWTLEIFAFGFTCEEPVILQLCSNIYVEWLKVFEGGTSNNSNSIPPILREKTEFYWSQMFWHLYHLFVVHDEKPADLLTKRIYTHKVLRQLQAMISQTDLSLDLWHILLQVFLAIGNTVLSSPYRTNEEATAVMSFRLVPSIYQVFLVAVCKVDIPPGLWRTFRDYAVTWCHRPAVVYDWAQLTCVLTSTVVRKLWWPDLVPLQYICTETDQSDYIQKIIDSLPLDLLVITWIKFLTILQNPSECGDVTIFLRMPKYANQLQGNSNIKLRDLTSLQELPRIFVNVTKAIGMFVDIWLGKDIDSTSLYSPKPMSNSTVSMNDNPTSNSNVLSSSRPFAQSVRAIPSNSQQQQQPPIAATLKPTKSYTENRRISTPPSQISSAVSPTTNTNLSLSISQQNRSEQLSKILRINRPTINSLMHLYGPWILDACLLQMKDRYTRSGTIINSNDSSRINEIDKTLDIQNERLIDEAFAKSFATICTIFGSAHCDEFIHAEYLSRFYYVLQQGLRFYQGDEQRSRTIIESILLNSADLFRINLRGINILLPLYLDAIECYLQIDFQTYINNQSNIKNVTIIRDRFIRIRLKSIQILMSIVSLPFYYEDLQQYLFEDYLEKSHDVQPTVKIFLQYRFKIFQLLLNALHIEQDITNVQLLFGTIRLACSLLAHDERQQGKSEEKVNKDIPPEYSSHAVLLICEKGTSDSQLFLAALDTLTSFVTDPICQIPIEIWKKVLKRLCTFIDTQLHLSPKHHTREMHSTCVATYNTLITLIIERPTLLDDVENLFQLCEIIELGISGEKAQSSEKIIYKKYKEFHPASQRVAEAAEYLMCILFEHKSLSQLTNVSQRSVEGACRHAELAGDILNEEAVLHLKNDICRNWLDETTFSNSMTSTQFKYFAVNGNTLFAITELPISVNN</sequence>
<dbReference type="Proteomes" id="UP000663889">
    <property type="component" value="Unassembled WGS sequence"/>
</dbReference>
<evidence type="ECO:0000256" key="5">
    <source>
        <dbReference type="SAM" id="MobiDB-lite"/>
    </source>
</evidence>
<protein>
    <recommendedName>
        <fullName evidence="6">FYVE-type domain-containing protein</fullName>
    </recommendedName>
</protein>
<dbReference type="InterPro" id="IPR017455">
    <property type="entry name" value="Znf_FYVE-rel"/>
</dbReference>
<feature type="domain" description="FYVE-type" evidence="6">
    <location>
        <begin position="152"/>
        <end position="204"/>
    </location>
</feature>
<dbReference type="Pfam" id="PF20412">
    <property type="entry name" value="RALGAPB_N"/>
    <property type="match status" value="1"/>
</dbReference>
<comment type="caution">
    <text evidence="7">The sequence shown here is derived from an EMBL/GenBank/DDBJ whole genome shotgun (WGS) entry which is preliminary data.</text>
</comment>
<accession>A0A815SA26</accession>
<dbReference type="EMBL" id="CAJNOU010005808">
    <property type="protein sequence ID" value="CAF1489238.1"/>
    <property type="molecule type" value="Genomic_DNA"/>
</dbReference>
<dbReference type="GO" id="GO:0008270">
    <property type="term" value="F:zinc ion binding"/>
    <property type="evidence" value="ECO:0007669"/>
    <property type="project" value="UniProtKB-KW"/>
</dbReference>
<evidence type="ECO:0000256" key="2">
    <source>
        <dbReference type="ARBA" id="ARBA00022771"/>
    </source>
</evidence>
<dbReference type="InterPro" id="IPR046859">
    <property type="entry name" value="RGPA/RALGAPB_N"/>
</dbReference>
<dbReference type="InterPro" id="IPR011011">
    <property type="entry name" value="Znf_FYVE_PHD"/>
</dbReference>
<evidence type="ECO:0000259" key="6">
    <source>
        <dbReference type="PROSITE" id="PS50178"/>
    </source>
</evidence>
<reference evidence="7" key="1">
    <citation type="submission" date="2021-02" db="EMBL/GenBank/DDBJ databases">
        <authorList>
            <person name="Nowell W R."/>
        </authorList>
    </citation>
    <scope>NUCLEOTIDE SEQUENCE</scope>
</reference>
<dbReference type="SMART" id="SM00064">
    <property type="entry name" value="FYVE"/>
    <property type="match status" value="2"/>
</dbReference>
<organism evidence="7 8">
    <name type="scientific">Rotaria sordida</name>
    <dbReference type="NCBI Taxonomy" id="392033"/>
    <lineage>
        <taxon>Eukaryota</taxon>
        <taxon>Metazoa</taxon>
        <taxon>Spiralia</taxon>
        <taxon>Gnathifera</taxon>
        <taxon>Rotifera</taxon>
        <taxon>Eurotatoria</taxon>
        <taxon>Bdelloidea</taxon>
        <taxon>Philodinida</taxon>
        <taxon>Philodinidae</taxon>
        <taxon>Rotaria</taxon>
    </lineage>
</organism>
<keyword evidence="3" id="KW-0862">Zinc</keyword>
<dbReference type="InterPro" id="IPR013083">
    <property type="entry name" value="Znf_RING/FYVE/PHD"/>
</dbReference>